<keyword evidence="2" id="KW-1185">Reference proteome</keyword>
<protein>
    <submittedName>
        <fullName evidence="1">Uncharacterized protein</fullName>
    </submittedName>
</protein>
<sequence length="80" mass="8909">MALSKPDQFIKIVMLLREVPDKLEEHFCSTKPACMKLCSVDGETRDKSKCALLSCSDDEVRQTVYGLDAAGRMMGIIPDE</sequence>
<dbReference type="EMBL" id="MW544066">
    <property type="protein sequence ID" value="QSJ04009.1"/>
    <property type="molecule type" value="Genomic_DNA"/>
</dbReference>
<evidence type="ECO:0000313" key="2">
    <source>
        <dbReference type="Proteomes" id="UP000662760"/>
    </source>
</evidence>
<dbReference type="RefSeq" id="YP_010115043.1">
    <property type="nucleotide sequence ID" value="NC_055921.1"/>
</dbReference>
<proteinExistence type="predicted"/>
<dbReference type="GeneID" id="65133647"/>
<name>A0A898K8I3_9CAUD</name>
<evidence type="ECO:0000313" key="1">
    <source>
        <dbReference type="EMBL" id="QSJ04009.1"/>
    </source>
</evidence>
<accession>A0A898K8I3</accession>
<organism evidence="1 2">
    <name type="scientific">Salmonella phage vB_SalP_TR2</name>
    <dbReference type="NCBI Taxonomy" id="2812854"/>
    <lineage>
        <taxon>Viruses</taxon>
        <taxon>Duplodnaviria</taxon>
        <taxon>Heunggongvirae</taxon>
        <taxon>Uroviricota</taxon>
        <taxon>Caudoviricetes</taxon>
        <taxon>Schitoviridae</taxon>
        <taxon>Triduovirus</taxon>
        <taxon>Triduovirus Tr2</taxon>
    </lineage>
</organism>
<dbReference type="Proteomes" id="UP000662760">
    <property type="component" value="Segment"/>
</dbReference>
<reference evidence="1" key="1">
    <citation type="submission" date="2021-01" db="EMBL/GenBank/DDBJ databases">
        <authorList>
            <person name="Shang Y."/>
        </authorList>
    </citation>
    <scope>NUCLEOTIDE SEQUENCE</scope>
</reference>
<dbReference type="KEGG" id="vg:65133647"/>